<organism evidence="5 6">
    <name type="scientific">Nocardia aobensis</name>
    <dbReference type="NCBI Taxonomy" id="257277"/>
    <lineage>
        <taxon>Bacteria</taxon>
        <taxon>Bacillati</taxon>
        <taxon>Actinomycetota</taxon>
        <taxon>Actinomycetes</taxon>
        <taxon>Mycobacteriales</taxon>
        <taxon>Nocardiaceae</taxon>
        <taxon>Nocardia</taxon>
    </lineage>
</organism>
<dbReference type="InterPro" id="IPR000873">
    <property type="entry name" value="AMP-dep_synth/lig_dom"/>
</dbReference>
<dbReference type="EMBL" id="JBIAMT010000005">
    <property type="protein sequence ID" value="MFF0499864.1"/>
    <property type="molecule type" value="Genomic_DNA"/>
</dbReference>
<dbReference type="PROSITE" id="PS00455">
    <property type="entry name" value="AMP_BINDING"/>
    <property type="match status" value="1"/>
</dbReference>
<sequence length="500" mass="52745">MGISMLLEAAASTMPGRVLIGAGDTGTTAQDLSELAGGGAAVLAAAGVDAVGYIGVGGRGFPVSLFAAAAAGLPFTPLNYRLSGPQLARLAAGLGRRPFLIVDEQYIDVLDAVPGVLTTTREWLSACVTEPIPPRDVDDEHPAVVLYTSGTTSEPKGAVLRHEHLVSYVLQTVEFASAEPTDAALISVPPYHIAGVGTVLTNAFAGRRTVYLPNFDPAEWIEIVAGERITQTMLVPTMLARIVDHLGEVPVDLSSLRSIAYGGARMPQRVLEQALSLFPEVAFTNAYGLTETSSTIAVLGPDDHREALASTDPAVRARLHSAGRLVPGVEGQIRDATGAALAPGEIGELWVRGAQVSGEYLGSGSVLDADGWFHTRDRAHLDEAGYLFISGRTDDTIIRGGENIAPAEIEDVLGTHPAVKDVAVVGLPDDEWGARIVAVVVALREVGADELRDFVRARLRGSRTPDEVVFRADLPCTPTGKVIRRELVADLLRSQPAEAK</sequence>
<comment type="similarity">
    <text evidence="1">Belongs to the ATP-dependent AMP-binding enzyme family.</text>
</comment>
<gene>
    <name evidence="5" type="ORF">ACFYU5_25925</name>
</gene>
<accession>A0ABW6P9M5</accession>
<proteinExistence type="inferred from homology"/>
<evidence type="ECO:0000256" key="2">
    <source>
        <dbReference type="ARBA" id="ARBA00022598"/>
    </source>
</evidence>
<dbReference type="InterPro" id="IPR045851">
    <property type="entry name" value="AMP-bd_C_sf"/>
</dbReference>
<protein>
    <submittedName>
        <fullName evidence="5">Class I adenylate-forming enzyme family protein</fullName>
    </submittedName>
</protein>
<dbReference type="InterPro" id="IPR042099">
    <property type="entry name" value="ANL_N_sf"/>
</dbReference>
<dbReference type="Pfam" id="PF13193">
    <property type="entry name" value="AMP-binding_C"/>
    <property type="match status" value="1"/>
</dbReference>
<dbReference type="CDD" id="cd04433">
    <property type="entry name" value="AFD_class_I"/>
    <property type="match status" value="1"/>
</dbReference>
<name>A0ABW6P9M5_9NOCA</name>
<evidence type="ECO:0000256" key="1">
    <source>
        <dbReference type="ARBA" id="ARBA00006432"/>
    </source>
</evidence>
<dbReference type="InterPro" id="IPR020845">
    <property type="entry name" value="AMP-binding_CS"/>
</dbReference>
<reference evidence="5 6" key="1">
    <citation type="submission" date="2024-10" db="EMBL/GenBank/DDBJ databases">
        <title>The Natural Products Discovery Center: Release of the First 8490 Sequenced Strains for Exploring Actinobacteria Biosynthetic Diversity.</title>
        <authorList>
            <person name="Kalkreuter E."/>
            <person name="Kautsar S.A."/>
            <person name="Yang D."/>
            <person name="Bader C.D."/>
            <person name="Teijaro C.N."/>
            <person name="Fluegel L."/>
            <person name="Davis C.M."/>
            <person name="Simpson J.R."/>
            <person name="Lauterbach L."/>
            <person name="Steele A.D."/>
            <person name="Gui C."/>
            <person name="Meng S."/>
            <person name="Li G."/>
            <person name="Viehrig K."/>
            <person name="Ye F."/>
            <person name="Su P."/>
            <person name="Kiefer A.F."/>
            <person name="Nichols A."/>
            <person name="Cepeda A.J."/>
            <person name="Yan W."/>
            <person name="Fan B."/>
            <person name="Jiang Y."/>
            <person name="Adhikari A."/>
            <person name="Zheng C.-J."/>
            <person name="Schuster L."/>
            <person name="Cowan T.M."/>
            <person name="Smanski M.J."/>
            <person name="Chevrette M.G."/>
            <person name="De Carvalho L.P.S."/>
            <person name="Shen B."/>
        </authorList>
    </citation>
    <scope>NUCLEOTIDE SEQUENCE [LARGE SCALE GENOMIC DNA]</scope>
    <source>
        <strain evidence="5 6">NPDC004119</strain>
    </source>
</reference>
<feature type="domain" description="AMP-binding enzyme C-terminal" evidence="4">
    <location>
        <begin position="408"/>
        <end position="481"/>
    </location>
</feature>
<keyword evidence="6" id="KW-1185">Reference proteome</keyword>
<evidence type="ECO:0000313" key="6">
    <source>
        <dbReference type="Proteomes" id="UP001601442"/>
    </source>
</evidence>
<keyword evidence="2" id="KW-0436">Ligase</keyword>
<evidence type="ECO:0000259" key="4">
    <source>
        <dbReference type="Pfam" id="PF13193"/>
    </source>
</evidence>
<dbReference type="InterPro" id="IPR025110">
    <property type="entry name" value="AMP-bd_C"/>
</dbReference>
<dbReference type="Proteomes" id="UP001601442">
    <property type="component" value="Unassembled WGS sequence"/>
</dbReference>
<dbReference type="RefSeq" id="WP_387398698.1">
    <property type="nucleotide sequence ID" value="NZ_JBIAMT010000005.1"/>
</dbReference>
<evidence type="ECO:0000259" key="3">
    <source>
        <dbReference type="Pfam" id="PF00501"/>
    </source>
</evidence>
<dbReference type="Pfam" id="PF00501">
    <property type="entry name" value="AMP-binding"/>
    <property type="match status" value="1"/>
</dbReference>
<comment type="caution">
    <text evidence="5">The sequence shown here is derived from an EMBL/GenBank/DDBJ whole genome shotgun (WGS) entry which is preliminary data.</text>
</comment>
<dbReference type="SUPFAM" id="SSF56801">
    <property type="entry name" value="Acetyl-CoA synthetase-like"/>
    <property type="match status" value="1"/>
</dbReference>
<dbReference type="PANTHER" id="PTHR43201">
    <property type="entry name" value="ACYL-COA SYNTHETASE"/>
    <property type="match status" value="1"/>
</dbReference>
<dbReference type="Gene3D" id="3.30.300.30">
    <property type="match status" value="1"/>
</dbReference>
<dbReference type="PANTHER" id="PTHR43201:SF5">
    <property type="entry name" value="MEDIUM-CHAIN ACYL-COA LIGASE ACSF2, MITOCHONDRIAL"/>
    <property type="match status" value="1"/>
</dbReference>
<feature type="domain" description="AMP-dependent synthetase/ligase" evidence="3">
    <location>
        <begin position="8"/>
        <end position="361"/>
    </location>
</feature>
<evidence type="ECO:0000313" key="5">
    <source>
        <dbReference type="EMBL" id="MFF0499864.1"/>
    </source>
</evidence>
<dbReference type="Gene3D" id="3.40.50.12780">
    <property type="entry name" value="N-terminal domain of ligase-like"/>
    <property type="match status" value="1"/>
</dbReference>